<gene>
    <name evidence="1" type="ORF">HMEJMANM_00029</name>
    <name evidence="2" type="ORF">LAPIAFBC_00022</name>
    <name evidence="3" type="ORF">LCOPCFJD_00011</name>
</gene>
<evidence type="ECO:0000313" key="3">
    <source>
        <dbReference type="EMBL" id="QNO44712.1"/>
    </source>
</evidence>
<dbReference type="EMBL" id="MT631002">
    <property type="protein sequence ID" value="QNO44712.1"/>
    <property type="molecule type" value="Genomic_DNA"/>
</dbReference>
<dbReference type="AlphaFoldDB" id="A0A7G9Y9M8"/>
<dbReference type="EMBL" id="MT630847">
    <property type="protein sequence ID" value="QNO43615.1"/>
    <property type="molecule type" value="Genomic_DNA"/>
</dbReference>
<organism evidence="3">
    <name type="scientific">Candidatus Methanogaster sp. ANME-2c ERB4</name>
    <dbReference type="NCBI Taxonomy" id="2759911"/>
    <lineage>
        <taxon>Archaea</taxon>
        <taxon>Methanobacteriati</taxon>
        <taxon>Methanobacteriota</taxon>
        <taxon>Stenosarchaea group</taxon>
        <taxon>Methanomicrobia</taxon>
        <taxon>Methanosarcinales</taxon>
        <taxon>ANME-2 cluster</taxon>
        <taxon>Candidatus Methanogasteraceae</taxon>
        <taxon>Candidatus Methanogaster</taxon>
    </lineage>
</organism>
<sequence length="54" mass="6101">MGSEICIKGLNVVVGTMWMMVQAIDFAHVFETQDFIISSEGTRITYLLLSLPFF</sequence>
<accession>A0A7G9Y9M8</accession>
<evidence type="ECO:0000313" key="1">
    <source>
        <dbReference type="EMBL" id="QNO43560.1"/>
    </source>
</evidence>
<protein>
    <submittedName>
        <fullName evidence="3">Uncharacterized protein</fullName>
    </submittedName>
</protein>
<proteinExistence type="predicted"/>
<evidence type="ECO:0000313" key="2">
    <source>
        <dbReference type="EMBL" id="QNO43615.1"/>
    </source>
</evidence>
<reference evidence="3" key="1">
    <citation type="submission" date="2020-06" db="EMBL/GenBank/DDBJ databases">
        <title>Unique genomic features of the anaerobic methanotrophic archaea.</title>
        <authorList>
            <person name="Chadwick G.L."/>
            <person name="Skennerton C.T."/>
            <person name="Laso-Perez R."/>
            <person name="Leu A.O."/>
            <person name="Speth D.R."/>
            <person name="Yu H."/>
            <person name="Morgan-Lang C."/>
            <person name="Hatzenpichler R."/>
            <person name="Goudeau D."/>
            <person name="Malmstrom R."/>
            <person name="Brazelton W.J."/>
            <person name="Woyke T."/>
            <person name="Hallam S.J."/>
            <person name="Tyson G.W."/>
            <person name="Wegener G."/>
            <person name="Boetius A."/>
            <person name="Orphan V."/>
        </authorList>
    </citation>
    <scope>NUCLEOTIDE SEQUENCE</scope>
</reference>
<dbReference type="EMBL" id="MT630845">
    <property type="protein sequence ID" value="QNO43560.1"/>
    <property type="molecule type" value="Genomic_DNA"/>
</dbReference>
<name>A0A7G9Y9M8_9EURY</name>